<name>A0A4T0FXK5_9BASI</name>
<dbReference type="Proteomes" id="UP000310189">
    <property type="component" value="Unassembled WGS sequence"/>
</dbReference>
<gene>
    <name evidence="5" type="ORF">E3P99_00199</name>
</gene>
<dbReference type="GO" id="GO:0005525">
    <property type="term" value="F:GTP binding"/>
    <property type="evidence" value="ECO:0007669"/>
    <property type="project" value="UniProtKB-UniRule"/>
</dbReference>
<reference evidence="5 6" key="1">
    <citation type="submission" date="2019-03" db="EMBL/GenBank/DDBJ databases">
        <title>Sequencing 23 genomes of Wallemia ichthyophaga.</title>
        <authorList>
            <person name="Gostincar C."/>
        </authorList>
    </citation>
    <scope>NUCLEOTIDE SEQUENCE [LARGE SCALE GENOMIC DNA]</scope>
    <source>
        <strain evidence="5 6">EXF-5753</strain>
    </source>
</reference>
<protein>
    <recommendedName>
        <fullName evidence="4">GTP-binding protein</fullName>
    </recommendedName>
</protein>
<evidence type="ECO:0000313" key="5">
    <source>
        <dbReference type="EMBL" id="TIA93401.1"/>
    </source>
</evidence>
<sequence>MRSIIFNNQSTESTSNVQATLSIQSQSLQLLNSLSLNLWDCGGTTSFLSSYLSHQRENVFKGVGVLIYVFDITTPPNAAADELEWFTRCLESLKEFSGQEESLKVFILINKMDLINEQDIPSAFRKRKAEIFQSVDALLSDASNIQTECYMTSIWDQSLYKAWSKIVTKLLPSSSKMSSALTHFARTSNATEVVLFERSTFLVIGQTTLNRDGEEELHEEDPTSEYISISDRNLKLSKFRFEKISQLIKSFKQSCTKINNQFNSMQLSETYYNAVLEPLTVNTYVLVITDKTDIRGCLLLHQHLTQTPNTAPSAIQMNIRLAKPYFERVEDTFIGGDVTPS</sequence>
<keyword evidence="6" id="KW-1185">Reference proteome</keyword>
<dbReference type="EMBL" id="SPNW01000002">
    <property type="protein sequence ID" value="TIA93401.1"/>
    <property type="molecule type" value="Genomic_DNA"/>
</dbReference>
<dbReference type="AlphaFoldDB" id="A0A4T0FXK5"/>
<dbReference type="SUPFAM" id="SSF52540">
    <property type="entry name" value="P-loop containing nucleoside triphosphate hydrolases"/>
    <property type="match status" value="1"/>
</dbReference>
<comment type="caution">
    <text evidence="5">The sequence shown here is derived from an EMBL/GenBank/DDBJ whole genome shotgun (WGS) entry which is preliminary data.</text>
</comment>
<dbReference type="Pfam" id="PF04670">
    <property type="entry name" value="Gtr1_RagA"/>
    <property type="match status" value="1"/>
</dbReference>
<dbReference type="PANTHER" id="PTHR11259:SF1">
    <property type="entry name" value="RAS-RELATED GTP-BINDING PROTEIN"/>
    <property type="match status" value="1"/>
</dbReference>
<comment type="subunit">
    <text evidence="4">Component of the GSE complex.</text>
</comment>
<dbReference type="GO" id="GO:1904263">
    <property type="term" value="P:positive regulation of TORC1 signaling"/>
    <property type="evidence" value="ECO:0007669"/>
    <property type="project" value="TreeGrafter"/>
</dbReference>
<dbReference type="GO" id="GO:0009267">
    <property type="term" value="P:cellular response to starvation"/>
    <property type="evidence" value="ECO:0007669"/>
    <property type="project" value="TreeGrafter"/>
</dbReference>
<keyword evidence="2 4" id="KW-0547">Nucleotide-binding</keyword>
<dbReference type="GO" id="GO:1990131">
    <property type="term" value="C:Gtr1-Gtr2 GTPase complex"/>
    <property type="evidence" value="ECO:0007669"/>
    <property type="project" value="UniProtKB-UniRule"/>
</dbReference>
<dbReference type="PANTHER" id="PTHR11259">
    <property type="entry name" value="RAS-RELATED GTP BINDING RAG/GTR YEAST"/>
    <property type="match status" value="1"/>
</dbReference>
<dbReference type="OrthoDB" id="10020193at2759"/>
<evidence type="ECO:0000256" key="3">
    <source>
        <dbReference type="ARBA" id="ARBA00023134"/>
    </source>
</evidence>
<dbReference type="InterPro" id="IPR006762">
    <property type="entry name" value="Gtr1_RagA"/>
</dbReference>
<comment type="similarity">
    <text evidence="1 4">Belongs to the GTR/RAG GTP-binding protein family.</text>
</comment>
<accession>A0A4T0FXK5</accession>
<evidence type="ECO:0000256" key="1">
    <source>
        <dbReference type="ARBA" id="ARBA00007756"/>
    </source>
</evidence>
<evidence type="ECO:0000313" key="6">
    <source>
        <dbReference type="Proteomes" id="UP000310189"/>
    </source>
</evidence>
<organism evidence="5 6">
    <name type="scientific">Wallemia hederae</name>
    <dbReference type="NCBI Taxonomy" id="1540922"/>
    <lineage>
        <taxon>Eukaryota</taxon>
        <taxon>Fungi</taxon>
        <taxon>Dikarya</taxon>
        <taxon>Basidiomycota</taxon>
        <taxon>Wallemiomycotina</taxon>
        <taxon>Wallemiomycetes</taxon>
        <taxon>Wallemiales</taxon>
        <taxon>Wallemiaceae</taxon>
        <taxon>Wallemia</taxon>
    </lineage>
</organism>
<keyword evidence="3 4" id="KW-0342">GTP-binding</keyword>
<evidence type="ECO:0000256" key="4">
    <source>
        <dbReference type="RuleBase" id="RU367014"/>
    </source>
</evidence>
<dbReference type="GO" id="GO:0005634">
    <property type="term" value="C:nucleus"/>
    <property type="evidence" value="ECO:0007669"/>
    <property type="project" value="TreeGrafter"/>
</dbReference>
<proteinExistence type="inferred from homology"/>
<dbReference type="GO" id="GO:0010507">
    <property type="term" value="P:negative regulation of autophagy"/>
    <property type="evidence" value="ECO:0007669"/>
    <property type="project" value="TreeGrafter"/>
</dbReference>
<dbReference type="InterPro" id="IPR027417">
    <property type="entry name" value="P-loop_NTPase"/>
</dbReference>
<dbReference type="Gene3D" id="3.30.450.190">
    <property type="match status" value="1"/>
</dbReference>
<evidence type="ECO:0000256" key="2">
    <source>
        <dbReference type="ARBA" id="ARBA00022741"/>
    </source>
</evidence>
<dbReference type="GO" id="GO:0000329">
    <property type="term" value="C:fungal-type vacuole membrane"/>
    <property type="evidence" value="ECO:0007669"/>
    <property type="project" value="TreeGrafter"/>
</dbReference>
<comment type="function">
    <text evidence="4">GTPase involved in activation of the TORC1 signaling pathway, which promotes growth and represses autophagy in nutrient-rich conditions.</text>
</comment>
<dbReference type="Gene3D" id="3.40.50.300">
    <property type="entry name" value="P-loop containing nucleotide triphosphate hydrolases"/>
    <property type="match status" value="1"/>
</dbReference>
<dbReference type="GO" id="GO:0003924">
    <property type="term" value="F:GTPase activity"/>
    <property type="evidence" value="ECO:0007669"/>
    <property type="project" value="UniProtKB-UniRule"/>
</dbReference>